<organism evidence="1 2">
    <name type="scientific">Hymenobacter perfusus</name>
    <dbReference type="NCBI Taxonomy" id="1236770"/>
    <lineage>
        <taxon>Bacteria</taxon>
        <taxon>Pseudomonadati</taxon>
        <taxon>Bacteroidota</taxon>
        <taxon>Cytophagia</taxon>
        <taxon>Cytophagales</taxon>
        <taxon>Hymenobacteraceae</taxon>
        <taxon>Hymenobacter</taxon>
    </lineage>
</organism>
<dbReference type="OrthoDB" id="1201356at2"/>
<reference evidence="1 2" key="1">
    <citation type="submission" date="2018-12" db="EMBL/GenBank/DDBJ databases">
        <authorList>
            <person name="Feng G."/>
            <person name="Zhu H."/>
        </authorList>
    </citation>
    <scope>NUCLEOTIDE SEQUENCE [LARGE SCALE GENOMIC DNA]</scope>
    <source>
        <strain evidence="1 2">LMG 26000</strain>
    </source>
</reference>
<dbReference type="Proteomes" id="UP000270291">
    <property type="component" value="Unassembled WGS sequence"/>
</dbReference>
<name>A0A3R9MFL6_9BACT</name>
<accession>A0A3R9MFL6</accession>
<comment type="caution">
    <text evidence="1">The sequence shown here is derived from an EMBL/GenBank/DDBJ whole genome shotgun (WGS) entry which is preliminary data.</text>
</comment>
<dbReference type="RefSeq" id="WP_125436948.1">
    <property type="nucleotide sequence ID" value="NZ_RWIU01000002.1"/>
</dbReference>
<proteinExistence type="predicted"/>
<protein>
    <submittedName>
        <fullName evidence="1">Uncharacterized protein</fullName>
    </submittedName>
</protein>
<dbReference type="EMBL" id="RWIU01000002">
    <property type="protein sequence ID" value="RSK44755.1"/>
    <property type="molecule type" value="Genomic_DNA"/>
</dbReference>
<dbReference type="AlphaFoldDB" id="A0A3R9MFL6"/>
<gene>
    <name evidence="1" type="ORF">EI293_09605</name>
</gene>
<keyword evidence="2" id="KW-1185">Reference proteome</keyword>
<evidence type="ECO:0000313" key="1">
    <source>
        <dbReference type="EMBL" id="RSK44755.1"/>
    </source>
</evidence>
<sequence>MKLEFLNDISAGGEFNGVVTDQLIRLYDFDQNEACQFRDNIIRKIMLDAAPISLASMDFIHSINCRLTLEVTPESIGIISADNYQFFCRLTKGEYENMIRLLEPFCAGNLDAYQWLYDIDTPIEFLFSPGGGW</sequence>
<evidence type="ECO:0000313" key="2">
    <source>
        <dbReference type="Proteomes" id="UP000270291"/>
    </source>
</evidence>